<accession>A0A6J4HFR3</accession>
<gene>
    <name evidence="2" type="ORF">AVDCRST_MAG27-474</name>
</gene>
<organism evidence="2">
    <name type="scientific">uncultured Craurococcus sp</name>
    <dbReference type="NCBI Taxonomy" id="1135998"/>
    <lineage>
        <taxon>Bacteria</taxon>
        <taxon>Pseudomonadati</taxon>
        <taxon>Pseudomonadota</taxon>
        <taxon>Alphaproteobacteria</taxon>
        <taxon>Acetobacterales</taxon>
        <taxon>Acetobacteraceae</taxon>
        <taxon>Craurococcus</taxon>
        <taxon>environmental samples</taxon>
    </lineage>
</organism>
<dbReference type="AlphaFoldDB" id="A0A6J4HFR3"/>
<evidence type="ECO:0000313" key="2">
    <source>
        <dbReference type="EMBL" id="CAA9221052.1"/>
    </source>
</evidence>
<protein>
    <submittedName>
        <fullName evidence="2">Uncharacterized protein</fullName>
    </submittedName>
</protein>
<feature type="compositionally biased region" description="Basic and acidic residues" evidence="1">
    <location>
        <begin position="30"/>
        <end position="41"/>
    </location>
</feature>
<name>A0A6J4HFR3_9PROT</name>
<feature type="region of interest" description="Disordered" evidence="1">
    <location>
        <begin position="1"/>
        <end position="41"/>
    </location>
</feature>
<proteinExistence type="predicted"/>
<sequence length="41" mass="4457">MDRRSAILASAQWHGARPAGGEDQGGEPAAEQRRDPVLSRR</sequence>
<dbReference type="EMBL" id="CADCTD010000012">
    <property type="protein sequence ID" value="CAA9221052.1"/>
    <property type="molecule type" value="Genomic_DNA"/>
</dbReference>
<reference evidence="2" key="1">
    <citation type="submission" date="2020-02" db="EMBL/GenBank/DDBJ databases">
        <authorList>
            <person name="Meier V. D."/>
        </authorList>
    </citation>
    <scope>NUCLEOTIDE SEQUENCE</scope>
    <source>
        <strain evidence="2">AVDCRST_MAG27</strain>
    </source>
</reference>
<evidence type="ECO:0000256" key="1">
    <source>
        <dbReference type="SAM" id="MobiDB-lite"/>
    </source>
</evidence>